<name>A0A8K0DTU7_9ROSA</name>
<protein>
    <recommendedName>
        <fullName evidence="3">LRAT domain-containing protein</fullName>
    </recommendedName>
</protein>
<dbReference type="Pfam" id="PF04970">
    <property type="entry name" value="LRAT"/>
    <property type="match status" value="1"/>
</dbReference>
<proteinExistence type="predicted"/>
<reference evidence="4" key="1">
    <citation type="submission" date="2020-03" db="EMBL/GenBank/DDBJ databases">
        <title>A high-quality chromosome-level genome assembly of a woody plant with both climbing and erect habits, Rhamnella rubrinervis.</title>
        <authorList>
            <person name="Lu Z."/>
            <person name="Yang Y."/>
            <person name="Zhu X."/>
            <person name="Sun Y."/>
        </authorList>
    </citation>
    <scope>NUCLEOTIDE SEQUENCE</scope>
    <source>
        <strain evidence="4">BYM</strain>
        <tissue evidence="4">Leaf</tissue>
    </source>
</reference>
<feature type="transmembrane region" description="Helical" evidence="2">
    <location>
        <begin position="361"/>
        <end position="376"/>
    </location>
</feature>
<accession>A0A8K0DTU7</accession>
<feature type="region of interest" description="Disordered" evidence="1">
    <location>
        <begin position="1"/>
        <end position="30"/>
    </location>
</feature>
<dbReference type="PROSITE" id="PS51934">
    <property type="entry name" value="LRAT"/>
    <property type="match status" value="1"/>
</dbReference>
<dbReference type="Proteomes" id="UP000796880">
    <property type="component" value="Unassembled WGS sequence"/>
</dbReference>
<feature type="domain" description="LRAT" evidence="3">
    <location>
        <begin position="143"/>
        <end position="272"/>
    </location>
</feature>
<feature type="transmembrane region" description="Helical" evidence="2">
    <location>
        <begin position="483"/>
        <end position="502"/>
    </location>
</feature>
<evidence type="ECO:0000313" key="4">
    <source>
        <dbReference type="EMBL" id="KAF3433969.1"/>
    </source>
</evidence>
<evidence type="ECO:0000256" key="2">
    <source>
        <dbReference type="SAM" id="Phobius"/>
    </source>
</evidence>
<dbReference type="EMBL" id="VOIH02000011">
    <property type="protein sequence ID" value="KAF3433969.1"/>
    <property type="molecule type" value="Genomic_DNA"/>
</dbReference>
<feature type="transmembrane region" description="Helical" evidence="2">
    <location>
        <begin position="459"/>
        <end position="477"/>
    </location>
</feature>
<dbReference type="OrthoDB" id="68610at2759"/>
<gene>
    <name evidence="4" type="ORF">FNV43_RR25072</name>
</gene>
<feature type="transmembrane region" description="Helical" evidence="2">
    <location>
        <begin position="532"/>
        <end position="558"/>
    </location>
</feature>
<feature type="transmembrane region" description="Helical" evidence="2">
    <location>
        <begin position="412"/>
        <end position="429"/>
    </location>
</feature>
<feature type="transmembrane region" description="Helical" evidence="2">
    <location>
        <begin position="307"/>
        <end position="325"/>
    </location>
</feature>
<keyword evidence="2" id="KW-1133">Transmembrane helix</keyword>
<organism evidence="4 5">
    <name type="scientific">Rhamnella rubrinervis</name>
    <dbReference type="NCBI Taxonomy" id="2594499"/>
    <lineage>
        <taxon>Eukaryota</taxon>
        <taxon>Viridiplantae</taxon>
        <taxon>Streptophyta</taxon>
        <taxon>Embryophyta</taxon>
        <taxon>Tracheophyta</taxon>
        <taxon>Spermatophyta</taxon>
        <taxon>Magnoliopsida</taxon>
        <taxon>eudicotyledons</taxon>
        <taxon>Gunneridae</taxon>
        <taxon>Pentapetalae</taxon>
        <taxon>rosids</taxon>
        <taxon>fabids</taxon>
        <taxon>Rosales</taxon>
        <taxon>Rhamnaceae</taxon>
        <taxon>rhamnoid group</taxon>
        <taxon>Rhamneae</taxon>
        <taxon>Rhamnella</taxon>
    </lineage>
</organism>
<evidence type="ECO:0000259" key="3">
    <source>
        <dbReference type="PROSITE" id="PS51934"/>
    </source>
</evidence>
<dbReference type="Gene3D" id="3.90.1720.10">
    <property type="entry name" value="endopeptidase domain like (from Nostoc punctiforme)"/>
    <property type="match status" value="1"/>
</dbReference>
<dbReference type="PANTHER" id="PTHR46137:SF3">
    <property type="entry name" value="OS05G0310600 PROTEIN"/>
    <property type="match status" value="1"/>
</dbReference>
<comment type="caution">
    <text evidence="4">The sequence shown here is derived from an EMBL/GenBank/DDBJ whole genome shotgun (WGS) entry which is preliminary data.</text>
</comment>
<keyword evidence="5" id="KW-1185">Reference proteome</keyword>
<keyword evidence="2" id="KW-0812">Transmembrane</keyword>
<evidence type="ECO:0000256" key="1">
    <source>
        <dbReference type="SAM" id="MobiDB-lite"/>
    </source>
</evidence>
<dbReference type="AlphaFoldDB" id="A0A8K0DTU7"/>
<keyword evidence="2" id="KW-0472">Membrane</keyword>
<evidence type="ECO:0000313" key="5">
    <source>
        <dbReference type="Proteomes" id="UP000796880"/>
    </source>
</evidence>
<feature type="transmembrane region" description="Helical" evidence="2">
    <location>
        <begin position="388"/>
        <end position="405"/>
    </location>
</feature>
<sequence length="559" mass="63507">MYVQPVEPARPASWAGEGQPVERRGPSSSDCEAELVGRESSALWSDEAQPVRLVALGGRGPGLFALGPAVFGRSLARWKLGQACWAGEAEPFVRSAVPLPLDRFPPPQLQLQRRRNRSSAMNRRACVPRTLRDSLSAAEAAVPTPYPMSYGRRDAPNEGDGMVIHLTRGQIRNGLIISSAPSHAAEGPVELCCLEEFLSGGGLYRFEYGVNALFFLLERPGTCTRASCEPPQDVLFRASFLLKIEFGDYDLTNNNCEDFAFYCKTGLLDVKGPRKTGTSGQIASFVAIVTTIFAYLIMPYGFLPTSFIGLALMFFFFYCNTRLHFDAGSRINYLLQKVPVEEFTQLSCPDTTEWMEHGTKWIPIVVILALIVWYWTPKSMLLSINLQYTRLFLIVSCLFQIVARLNSDGLMPSLYILNSISAFMLWYWTPEDTNLQWIKLFLLNVCFVRLVADLRNHRLLPSVYVFNFVAALILWYWTPDRTIVVWIRPLLVFGLLALFIINPNFRLDLGPHIDNLIWLFGLWYWTPESTSLLWFRFIFLLYILLSYLFLMLLLLLYLG</sequence>
<dbReference type="InterPro" id="IPR007053">
    <property type="entry name" value="LRAT_dom"/>
</dbReference>
<dbReference type="PANTHER" id="PTHR46137">
    <property type="entry name" value="OS05G0310600 PROTEIN"/>
    <property type="match status" value="1"/>
</dbReference>